<sequence>SPPSGNVQGQGSSASTSGPTSQPLTDNSAKCTRVSSEPVMDQDNILTPPAPQDNTSTSSPPPVNTNASPSAPDSGTSLDDSQHSPSNSADKGKSVEILPPEPERAVSPDASTAAIQSSPLLFYAAAAPSTIEDFWTHFKPIVKLVTRLTENSPLFPLMFHEHDPSAKKADEQLRTLVVTDIPLFVTDAQLKGTFSRYGIVTHCRTRLSKLYRTAYIVFDSATSMDQFENTWAVLCTGHYLHVCPASHSPDQRAVRRAHVALLAGLPRGSVAADLSEIAEEVSAKSVNIPFSYNSYNPKPYAYVHFSSAATKESAMGITCALKSIGLTWHEPAEVSSLCHRCGRPGCNPDKCASSRAPQRPSRPWSSNDKLRELYNKHLPPFHPAKRHNRFARPANSEQRSYADAAGRKVPSRSHSRPRSSRSRSRPNNRRHPHRPPQSDLDHDIAAMDVPPLMD</sequence>
<feature type="compositionally biased region" description="Polar residues" evidence="1">
    <location>
        <begin position="1"/>
        <end position="35"/>
    </location>
</feature>
<dbReference type="AlphaFoldDB" id="A0A2N0NRF3"/>
<reference evidence="2 3" key="2">
    <citation type="submission" date="2017-09" db="EMBL/GenBank/DDBJ databases">
        <title>Extensive intraspecific genome diversity in a model arbuscular mycorrhizal fungus.</title>
        <authorList>
            <person name="Chen E.C."/>
            <person name="Morin E."/>
            <person name="Beaudet D."/>
            <person name="Noel J."/>
            <person name="Ndikumana S."/>
            <person name="Charron P."/>
            <person name="St-Onge C."/>
            <person name="Giorgi J."/>
            <person name="Grigoriev I.V."/>
            <person name="Roux C."/>
            <person name="Martin F.M."/>
            <person name="Corradi N."/>
        </authorList>
    </citation>
    <scope>NUCLEOTIDE SEQUENCE [LARGE SCALE GENOMIC DNA]</scope>
    <source>
        <strain evidence="2 3">A5</strain>
    </source>
</reference>
<dbReference type="InterPro" id="IPR035979">
    <property type="entry name" value="RBD_domain_sf"/>
</dbReference>
<dbReference type="GO" id="GO:0003676">
    <property type="term" value="F:nucleic acid binding"/>
    <property type="evidence" value="ECO:0007669"/>
    <property type="project" value="InterPro"/>
</dbReference>
<feature type="region of interest" description="Disordered" evidence="1">
    <location>
        <begin position="348"/>
        <end position="367"/>
    </location>
</feature>
<dbReference type="VEuPathDB" id="FungiDB:FUN_005586"/>
<feature type="compositionally biased region" description="Polar residues" evidence="1">
    <location>
        <begin position="52"/>
        <end position="89"/>
    </location>
</feature>
<dbReference type="InterPro" id="IPR012677">
    <property type="entry name" value="Nucleotide-bd_a/b_plait_sf"/>
</dbReference>
<feature type="region of interest" description="Disordered" evidence="1">
    <location>
        <begin position="1"/>
        <end position="111"/>
    </location>
</feature>
<reference evidence="2 3" key="1">
    <citation type="submission" date="2016-04" db="EMBL/GenBank/DDBJ databases">
        <title>Genome analyses suggest a sexual origin of heterokaryosis in a supposedly ancient asexual fungus.</title>
        <authorList>
            <person name="Ropars J."/>
            <person name="Sedzielewska K."/>
            <person name="Noel J."/>
            <person name="Charron P."/>
            <person name="Farinelli L."/>
            <person name="Marton T."/>
            <person name="Kruger M."/>
            <person name="Pelin A."/>
            <person name="Brachmann A."/>
            <person name="Corradi N."/>
        </authorList>
    </citation>
    <scope>NUCLEOTIDE SEQUENCE [LARGE SCALE GENOMIC DNA]</scope>
    <source>
        <strain evidence="2 3">A5</strain>
    </source>
</reference>
<protein>
    <recommendedName>
        <fullName evidence="4">RRM domain-containing protein</fullName>
    </recommendedName>
</protein>
<dbReference type="VEuPathDB" id="FungiDB:RhiirFUN_014474"/>
<feature type="non-terminal residue" evidence="2">
    <location>
        <position position="1"/>
    </location>
</feature>
<proteinExistence type="predicted"/>
<dbReference type="Gene3D" id="3.30.70.330">
    <property type="match status" value="1"/>
</dbReference>
<organism evidence="2 3">
    <name type="scientific">Rhizophagus irregularis</name>
    <dbReference type="NCBI Taxonomy" id="588596"/>
    <lineage>
        <taxon>Eukaryota</taxon>
        <taxon>Fungi</taxon>
        <taxon>Fungi incertae sedis</taxon>
        <taxon>Mucoromycota</taxon>
        <taxon>Glomeromycotina</taxon>
        <taxon>Glomeromycetes</taxon>
        <taxon>Glomerales</taxon>
        <taxon>Glomeraceae</taxon>
        <taxon>Rhizophagus</taxon>
    </lineage>
</organism>
<feature type="region of interest" description="Disordered" evidence="1">
    <location>
        <begin position="378"/>
        <end position="454"/>
    </location>
</feature>
<gene>
    <name evidence="2" type="ORF">RhiirA5_468918</name>
</gene>
<evidence type="ECO:0000313" key="2">
    <source>
        <dbReference type="EMBL" id="PKB97143.1"/>
    </source>
</evidence>
<dbReference type="SUPFAM" id="SSF54928">
    <property type="entry name" value="RNA-binding domain, RBD"/>
    <property type="match status" value="1"/>
</dbReference>
<accession>A0A2N0NRF3</accession>
<evidence type="ECO:0008006" key="4">
    <source>
        <dbReference type="Google" id="ProtNLM"/>
    </source>
</evidence>
<feature type="compositionally biased region" description="Basic residues" evidence="1">
    <location>
        <begin position="409"/>
        <end position="434"/>
    </location>
</feature>
<dbReference type="VEuPathDB" id="FungiDB:RhiirA1_479372"/>
<dbReference type="Proteomes" id="UP000232722">
    <property type="component" value="Unassembled WGS sequence"/>
</dbReference>
<dbReference type="EMBL" id="LLXJ01003389">
    <property type="protein sequence ID" value="PKB97143.1"/>
    <property type="molecule type" value="Genomic_DNA"/>
</dbReference>
<evidence type="ECO:0000256" key="1">
    <source>
        <dbReference type="SAM" id="MobiDB-lite"/>
    </source>
</evidence>
<evidence type="ECO:0000313" key="3">
    <source>
        <dbReference type="Proteomes" id="UP000232722"/>
    </source>
</evidence>
<name>A0A2N0NRF3_9GLOM</name>
<comment type="caution">
    <text evidence="2">The sequence shown here is derived from an EMBL/GenBank/DDBJ whole genome shotgun (WGS) entry which is preliminary data.</text>
</comment>